<evidence type="ECO:0000313" key="1">
    <source>
        <dbReference type="EMBL" id="KAF2260206.1"/>
    </source>
</evidence>
<dbReference type="Proteomes" id="UP000800093">
    <property type="component" value="Unassembled WGS sequence"/>
</dbReference>
<dbReference type="OrthoDB" id="3767226at2759"/>
<dbReference type="EMBL" id="ML986687">
    <property type="protein sequence ID" value="KAF2260206.1"/>
    <property type="molecule type" value="Genomic_DNA"/>
</dbReference>
<keyword evidence="2" id="KW-1185">Reference proteome</keyword>
<organism evidence="1 2">
    <name type="scientific">Lojkania enalia</name>
    <dbReference type="NCBI Taxonomy" id="147567"/>
    <lineage>
        <taxon>Eukaryota</taxon>
        <taxon>Fungi</taxon>
        <taxon>Dikarya</taxon>
        <taxon>Ascomycota</taxon>
        <taxon>Pezizomycotina</taxon>
        <taxon>Dothideomycetes</taxon>
        <taxon>Pleosporomycetidae</taxon>
        <taxon>Pleosporales</taxon>
        <taxon>Pleosporales incertae sedis</taxon>
        <taxon>Lojkania</taxon>
    </lineage>
</organism>
<comment type="caution">
    <text evidence="1">The sequence shown here is derived from an EMBL/GenBank/DDBJ whole genome shotgun (WGS) entry which is preliminary data.</text>
</comment>
<proteinExistence type="predicted"/>
<gene>
    <name evidence="1" type="ORF">CC78DRAFT_547690</name>
</gene>
<protein>
    <submittedName>
        <fullName evidence="1">Uncharacterized protein</fullName>
    </submittedName>
</protein>
<accession>A0A9P4K155</accession>
<sequence length="150" mass="16361">MSLIGQVFNKALSKSISVYIAESGDGFKRLTGAIGQDVKEAAFAKVKESNMSHQSKGDPNAHYSVQGETAAGSKVKGGHVTEDASKQTVSFLSILCYQSLPQPPASQLSASFVHCCVRKKIGTIDLDNSTKPDDSEHWRYWKHQRFDDGL</sequence>
<name>A0A9P4K155_9PLEO</name>
<dbReference type="AlphaFoldDB" id="A0A9P4K155"/>
<evidence type="ECO:0000313" key="2">
    <source>
        <dbReference type="Proteomes" id="UP000800093"/>
    </source>
</evidence>
<reference evidence="2" key="1">
    <citation type="journal article" date="2020" name="Stud. Mycol.">
        <title>101 Dothideomycetes genomes: A test case for predicting lifestyles and emergence of pathogens.</title>
        <authorList>
            <person name="Haridas S."/>
            <person name="Albert R."/>
            <person name="Binder M."/>
            <person name="Bloem J."/>
            <person name="LaButti K."/>
            <person name="Salamov A."/>
            <person name="Andreopoulos B."/>
            <person name="Baker S."/>
            <person name="Barry K."/>
            <person name="Bills G."/>
            <person name="Bluhm B."/>
            <person name="Cannon C."/>
            <person name="Castanera R."/>
            <person name="Culley D."/>
            <person name="Daum C."/>
            <person name="Ezra D."/>
            <person name="Gonzalez J."/>
            <person name="Henrissat B."/>
            <person name="Kuo A."/>
            <person name="Liang C."/>
            <person name="Lipzen A."/>
            <person name="Lutzoni F."/>
            <person name="Magnuson J."/>
            <person name="Mondo S."/>
            <person name="Nolan M."/>
            <person name="Ohm R."/>
            <person name="Pangilinan J."/>
            <person name="Park H.-J."/>
            <person name="Ramirez L."/>
            <person name="Alfaro M."/>
            <person name="Sun H."/>
            <person name="Tritt A."/>
            <person name="Yoshinaga Y."/>
            <person name="Zwiers L.-H."/>
            <person name="Turgeon B."/>
            <person name="Goodwin S."/>
            <person name="Spatafora J."/>
            <person name="Crous P."/>
            <person name="Grigoriev I."/>
        </authorList>
    </citation>
    <scope>NUCLEOTIDE SEQUENCE [LARGE SCALE GENOMIC DNA]</scope>
    <source>
        <strain evidence="2">CBS 304.66</strain>
    </source>
</reference>